<dbReference type="SMART" id="SM00448">
    <property type="entry name" value="REC"/>
    <property type="match status" value="1"/>
</dbReference>
<gene>
    <name evidence="4" type="ORF">JF544_06925</name>
</gene>
<reference evidence="4 5" key="1">
    <citation type="submission" date="2020-12" db="EMBL/GenBank/DDBJ databases">
        <title>Oil enriched cultivation method for isolating marine PHA-producing bacteria.</title>
        <authorList>
            <person name="Zheng W."/>
            <person name="Yu S."/>
            <person name="Huang Y."/>
        </authorList>
    </citation>
    <scope>NUCLEOTIDE SEQUENCE [LARGE SCALE GENOMIC DNA]</scope>
    <source>
        <strain evidence="4 5">SY-2-6</strain>
    </source>
</reference>
<dbReference type="PROSITE" id="PS50110">
    <property type="entry name" value="RESPONSE_REGULATORY"/>
    <property type="match status" value="1"/>
</dbReference>
<feature type="domain" description="Response regulatory" evidence="3">
    <location>
        <begin position="4"/>
        <end position="118"/>
    </location>
</feature>
<keyword evidence="1 2" id="KW-0597">Phosphoprotein</keyword>
<sequence length="123" mass="14060">MTNKILIVDDQPGIRLLLEEILKAEGHETLSAKTGKEACQVVKEENLDLIIMDYNLPVMHGRDVLQFLEEMNYSSPVMIITGDSEESVRKDIDFHFVTHIITKPFDIHKLKEMVNGTLVHTRS</sequence>
<proteinExistence type="predicted"/>
<name>A0ABS3DUF7_9BACI</name>
<organism evidence="4 5">
    <name type="scientific">Halobacillus kuroshimensis</name>
    <dbReference type="NCBI Taxonomy" id="302481"/>
    <lineage>
        <taxon>Bacteria</taxon>
        <taxon>Bacillati</taxon>
        <taxon>Bacillota</taxon>
        <taxon>Bacilli</taxon>
        <taxon>Bacillales</taxon>
        <taxon>Bacillaceae</taxon>
        <taxon>Halobacillus</taxon>
    </lineage>
</organism>
<dbReference type="PANTHER" id="PTHR44591:SF3">
    <property type="entry name" value="RESPONSE REGULATORY DOMAIN-CONTAINING PROTEIN"/>
    <property type="match status" value="1"/>
</dbReference>
<dbReference type="EMBL" id="JAEKJY010000002">
    <property type="protein sequence ID" value="MBN8234976.1"/>
    <property type="molecule type" value="Genomic_DNA"/>
</dbReference>
<evidence type="ECO:0000313" key="4">
    <source>
        <dbReference type="EMBL" id="MBN8234976.1"/>
    </source>
</evidence>
<dbReference type="InterPro" id="IPR001789">
    <property type="entry name" value="Sig_transdc_resp-reg_receiver"/>
</dbReference>
<evidence type="ECO:0000313" key="5">
    <source>
        <dbReference type="Proteomes" id="UP000663970"/>
    </source>
</evidence>
<feature type="modified residue" description="4-aspartylphosphate" evidence="2">
    <location>
        <position position="53"/>
    </location>
</feature>
<evidence type="ECO:0000259" key="3">
    <source>
        <dbReference type="PROSITE" id="PS50110"/>
    </source>
</evidence>
<evidence type="ECO:0000256" key="2">
    <source>
        <dbReference type="PROSITE-ProRule" id="PRU00169"/>
    </source>
</evidence>
<evidence type="ECO:0000256" key="1">
    <source>
        <dbReference type="ARBA" id="ARBA00022553"/>
    </source>
</evidence>
<protein>
    <submittedName>
        <fullName evidence="4">Response regulator</fullName>
    </submittedName>
</protein>
<dbReference type="InterPro" id="IPR011006">
    <property type="entry name" value="CheY-like_superfamily"/>
</dbReference>
<accession>A0ABS3DUF7</accession>
<dbReference type="Proteomes" id="UP000663970">
    <property type="component" value="Unassembled WGS sequence"/>
</dbReference>
<dbReference type="RefSeq" id="WP_206933116.1">
    <property type="nucleotide sequence ID" value="NZ_JAEKJY010000002.1"/>
</dbReference>
<dbReference type="PANTHER" id="PTHR44591">
    <property type="entry name" value="STRESS RESPONSE REGULATOR PROTEIN 1"/>
    <property type="match status" value="1"/>
</dbReference>
<comment type="caution">
    <text evidence="4">The sequence shown here is derived from an EMBL/GenBank/DDBJ whole genome shotgun (WGS) entry which is preliminary data.</text>
</comment>
<dbReference type="InterPro" id="IPR050595">
    <property type="entry name" value="Bact_response_regulator"/>
</dbReference>
<dbReference type="SUPFAM" id="SSF52172">
    <property type="entry name" value="CheY-like"/>
    <property type="match status" value="1"/>
</dbReference>
<dbReference type="Pfam" id="PF00072">
    <property type="entry name" value="Response_reg"/>
    <property type="match status" value="1"/>
</dbReference>
<dbReference type="Gene3D" id="3.40.50.2300">
    <property type="match status" value="1"/>
</dbReference>
<keyword evidence="5" id="KW-1185">Reference proteome</keyword>